<feature type="compositionally biased region" description="Polar residues" evidence="1">
    <location>
        <begin position="250"/>
        <end position="267"/>
    </location>
</feature>
<feature type="compositionally biased region" description="Low complexity" evidence="1">
    <location>
        <begin position="176"/>
        <end position="201"/>
    </location>
</feature>
<evidence type="ECO:0000313" key="5">
    <source>
        <dbReference type="Proteomes" id="UP000199541"/>
    </source>
</evidence>
<dbReference type="Proteomes" id="UP000634647">
    <property type="component" value="Unassembled WGS sequence"/>
</dbReference>
<dbReference type="AlphaFoldDB" id="A0AAN5A304"/>
<dbReference type="PROSITE" id="PS51257">
    <property type="entry name" value="PROKAR_LIPOPROTEIN"/>
    <property type="match status" value="1"/>
</dbReference>
<evidence type="ECO:0000313" key="6">
    <source>
        <dbReference type="Proteomes" id="UP000634647"/>
    </source>
</evidence>
<keyword evidence="5" id="KW-1185">Reference proteome</keyword>
<keyword evidence="2" id="KW-0732">Signal</keyword>
<reference evidence="4 5" key="2">
    <citation type="submission" date="2016-10" db="EMBL/GenBank/DDBJ databases">
        <authorList>
            <person name="Varghese N."/>
            <person name="Submissions S."/>
        </authorList>
    </citation>
    <scope>NUCLEOTIDE SEQUENCE [LARGE SCALE GENOMIC DNA]</scope>
    <source>
        <strain evidence="4 5">DSM 24802</strain>
    </source>
</reference>
<reference evidence="3" key="1">
    <citation type="journal article" date="2014" name="Int. J. Syst. Evol. Microbiol.">
        <title>Complete genome sequence of Corynebacterium casei LMG S-19264T (=DSM 44701T), isolated from a smear-ripened cheese.</title>
        <authorList>
            <consortium name="US DOE Joint Genome Institute (JGI-PGF)"/>
            <person name="Walter F."/>
            <person name="Albersmeier A."/>
            <person name="Kalinowski J."/>
            <person name="Ruckert C."/>
        </authorList>
    </citation>
    <scope>NUCLEOTIDE SEQUENCE</scope>
    <source>
        <strain evidence="3">CGMCC 1.10859</strain>
    </source>
</reference>
<feature type="compositionally biased region" description="Low complexity" evidence="1">
    <location>
        <begin position="219"/>
        <end position="234"/>
    </location>
</feature>
<dbReference type="RefSeq" id="WP_035838432.1">
    <property type="nucleotide sequence ID" value="NZ_BNAB01000037.1"/>
</dbReference>
<dbReference type="EMBL" id="BNAB01000037">
    <property type="protein sequence ID" value="GHE06300.1"/>
    <property type="molecule type" value="Genomic_DNA"/>
</dbReference>
<feature type="compositionally biased region" description="Pro residues" evidence="1">
    <location>
        <begin position="202"/>
        <end position="211"/>
    </location>
</feature>
<reference evidence="3" key="3">
    <citation type="submission" date="2023-06" db="EMBL/GenBank/DDBJ databases">
        <authorList>
            <person name="Sun Q."/>
            <person name="Zhou Y."/>
        </authorList>
    </citation>
    <scope>NUCLEOTIDE SEQUENCE</scope>
    <source>
        <strain evidence="3">CGMCC 1.10859</strain>
    </source>
</reference>
<dbReference type="EMBL" id="FNOB01000022">
    <property type="protein sequence ID" value="SDX64221.1"/>
    <property type="molecule type" value="Genomic_DNA"/>
</dbReference>
<evidence type="ECO:0000313" key="3">
    <source>
        <dbReference type="EMBL" id="GHE06300.1"/>
    </source>
</evidence>
<protein>
    <submittedName>
        <fullName evidence="3">Uncharacterized protein</fullName>
    </submittedName>
</protein>
<dbReference type="Proteomes" id="UP000199541">
    <property type="component" value="Unassembled WGS sequence"/>
</dbReference>
<comment type="caution">
    <text evidence="3">The sequence shown here is derived from an EMBL/GenBank/DDBJ whole genome shotgun (WGS) entry which is preliminary data.</text>
</comment>
<sequence>MHRPALPILSALALAVACAALAGLAAAPARATTLGRMTMDIGRHRIAYRVTDAADAGSGWEARPEGRQLSILWQGPRATDLLLMELVVKDGRAVSGRIALPESRDGTLEAKMPRSLTLHLARVRTDGGWLKIRGRMSGTLYPARRNGKLLPEDGTRISARFDSWVPGITPAPPKPLGAKAAGKTATTRPGPLATGRAAQPPRLRPAPIAPRPRPRLSDATARAATAATAKAAAPHPAPPASQSERPRSSGAFQNTETSGSTVSAPHR</sequence>
<feature type="region of interest" description="Disordered" evidence="1">
    <location>
        <begin position="161"/>
        <end position="267"/>
    </location>
</feature>
<evidence type="ECO:0000256" key="1">
    <source>
        <dbReference type="SAM" id="MobiDB-lite"/>
    </source>
</evidence>
<evidence type="ECO:0000313" key="4">
    <source>
        <dbReference type="EMBL" id="SDX64221.1"/>
    </source>
</evidence>
<organism evidence="3 6">
    <name type="scientific">Allgaiera indica</name>
    <dbReference type="NCBI Taxonomy" id="765699"/>
    <lineage>
        <taxon>Bacteria</taxon>
        <taxon>Pseudomonadati</taxon>
        <taxon>Pseudomonadota</taxon>
        <taxon>Alphaproteobacteria</taxon>
        <taxon>Rhodobacterales</taxon>
        <taxon>Paracoccaceae</taxon>
        <taxon>Allgaiera</taxon>
    </lineage>
</organism>
<name>A0AAN5A304_9RHOB</name>
<feature type="signal peptide" evidence="2">
    <location>
        <begin position="1"/>
        <end position="22"/>
    </location>
</feature>
<feature type="chain" id="PRO_5042987145" evidence="2">
    <location>
        <begin position="23"/>
        <end position="267"/>
    </location>
</feature>
<evidence type="ECO:0000256" key="2">
    <source>
        <dbReference type="SAM" id="SignalP"/>
    </source>
</evidence>
<proteinExistence type="predicted"/>
<gene>
    <name evidence="3" type="ORF">GCM10008024_40200</name>
    <name evidence="4" type="ORF">SAMN05444006_12253</name>
</gene>
<accession>A0AAN5A304</accession>